<feature type="transmembrane region" description="Helical" evidence="6">
    <location>
        <begin position="42"/>
        <end position="61"/>
    </location>
</feature>
<dbReference type="GO" id="GO:0022857">
    <property type="term" value="F:transmembrane transporter activity"/>
    <property type="evidence" value="ECO:0007669"/>
    <property type="project" value="InterPro"/>
</dbReference>
<feature type="transmembrane region" description="Helical" evidence="6">
    <location>
        <begin position="269"/>
        <end position="288"/>
    </location>
</feature>
<feature type="transmembrane region" description="Helical" evidence="6">
    <location>
        <begin position="337"/>
        <end position="356"/>
    </location>
</feature>
<feature type="transmembrane region" description="Helical" evidence="6">
    <location>
        <begin position="96"/>
        <end position="113"/>
    </location>
</feature>
<dbReference type="SUPFAM" id="SSF103473">
    <property type="entry name" value="MFS general substrate transporter"/>
    <property type="match status" value="1"/>
</dbReference>
<evidence type="ECO:0000313" key="9">
    <source>
        <dbReference type="Proteomes" id="UP000249495"/>
    </source>
</evidence>
<evidence type="ECO:0000259" key="7">
    <source>
        <dbReference type="PROSITE" id="PS50850"/>
    </source>
</evidence>
<protein>
    <submittedName>
        <fullName evidence="8">Major facilitator superfamily transporter</fullName>
    </submittedName>
</protein>
<evidence type="ECO:0000256" key="2">
    <source>
        <dbReference type="ARBA" id="ARBA00022448"/>
    </source>
</evidence>
<proteinExistence type="predicted"/>
<keyword evidence="9" id="KW-1185">Reference proteome</keyword>
<dbReference type="InterPro" id="IPR020846">
    <property type="entry name" value="MFS_dom"/>
</dbReference>
<dbReference type="STRING" id="1123303.GCA_000372425_00290"/>
<keyword evidence="2" id="KW-0813">Transport</keyword>
<feature type="transmembrane region" description="Helical" evidence="6">
    <location>
        <begin position="156"/>
        <end position="175"/>
    </location>
</feature>
<feature type="transmembrane region" description="Helical" evidence="6">
    <location>
        <begin position="125"/>
        <end position="150"/>
    </location>
</feature>
<dbReference type="InterPro" id="IPR011701">
    <property type="entry name" value="MFS"/>
</dbReference>
<dbReference type="PANTHER" id="PTHR23523:SF2">
    <property type="entry name" value="2-NITROIMIDAZOLE TRANSPORTER"/>
    <property type="match status" value="1"/>
</dbReference>
<feature type="transmembrane region" description="Helical" evidence="6">
    <location>
        <begin position="7"/>
        <end position="30"/>
    </location>
</feature>
<organism evidence="8 9">
    <name type="scientific">Streptococcus ferus</name>
    <dbReference type="NCBI Taxonomy" id="1345"/>
    <lineage>
        <taxon>Bacteria</taxon>
        <taxon>Bacillati</taxon>
        <taxon>Bacillota</taxon>
        <taxon>Bacilli</taxon>
        <taxon>Lactobacillales</taxon>
        <taxon>Streptococcaceae</taxon>
        <taxon>Streptococcus</taxon>
    </lineage>
</organism>
<evidence type="ECO:0000256" key="4">
    <source>
        <dbReference type="ARBA" id="ARBA00022989"/>
    </source>
</evidence>
<dbReference type="KEGG" id="sfer:NCTC12278_00759"/>
<gene>
    <name evidence="8" type="primary">yeaN</name>
    <name evidence="8" type="ORF">NCTC12278_00759</name>
</gene>
<dbReference type="PROSITE" id="PS50850">
    <property type="entry name" value="MFS"/>
    <property type="match status" value="1"/>
</dbReference>
<feature type="transmembrane region" description="Helical" evidence="6">
    <location>
        <begin position="237"/>
        <end position="257"/>
    </location>
</feature>
<feature type="domain" description="Major facilitator superfamily (MFS) profile" evidence="7">
    <location>
        <begin position="198"/>
        <end position="388"/>
    </location>
</feature>
<evidence type="ECO:0000313" key="8">
    <source>
        <dbReference type="EMBL" id="SQF40136.1"/>
    </source>
</evidence>
<evidence type="ECO:0000256" key="6">
    <source>
        <dbReference type="SAM" id="Phobius"/>
    </source>
</evidence>
<sequence length="388" mass="42539">MKQSKYLVPGIVMLGVVLRIPFTALTPVLTDIAKGLHVSVDSLGMLTTIPLLMFALLSNLAPKIAEKTGVEKLFTYVLFLMLIGSAIRVFNLPMLYLGTTLIGVSVAMMNVMLPSLVTLNFPLRVGFYTTIYTTSMGLASAIVFALAVPLVRLTSWQVLIVMLTLIVLLALLIWLPNTANNHELRTSETSRKAPNLWKNKAALVMLIFGGIQSMLFYTETTWLPTMAQSAGLSKELAGILASYFSIISIPVSMLVPAFVGRSSARQRKWVMGIFCGMSIIGLAMLIVIQTDNLFYWILVNSLLGISVAALFPYLLTIFSLKSSSGAVTARLSGMVQAGGYFLAAIGPAMFGYLFTLNRSWDLAVTILFALSLIMTWCLLYIERFEKVE</sequence>
<dbReference type="Proteomes" id="UP000249495">
    <property type="component" value="Chromosome 1"/>
</dbReference>
<reference evidence="8 9" key="1">
    <citation type="submission" date="2018-06" db="EMBL/GenBank/DDBJ databases">
        <authorList>
            <consortium name="Pathogen Informatics"/>
            <person name="Doyle S."/>
        </authorList>
    </citation>
    <scope>NUCLEOTIDE SEQUENCE [LARGE SCALE GENOMIC DNA]</scope>
    <source>
        <strain evidence="8 9">NCTC12278</strain>
    </source>
</reference>
<dbReference type="AlphaFoldDB" id="A0A2X3W744"/>
<comment type="subcellular location">
    <subcellularLocation>
        <location evidence="1">Cell membrane</location>
        <topology evidence="1">Multi-pass membrane protein</topology>
    </subcellularLocation>
</comment>
<keyword evidence="3 6" id="KW-0812">Transmembrane</keyword>
<dbReference type="EMBL" id="LS483343">
    <property type="protein sequence ID" value="SQF40136.1"/>
    <property type="molecule type" value="Genomic_DNA"/>
</dbReference>
<evidence type="ECO:0000256" key="1">
    <source>
        <dbReference type="ARBA" id="ARBA00004651"/>
    </source>
</evidence>
<feature type="transmembrane region" description="Helical" evidence="6">
    <location>
        <begin position="196"/>
        <end position="217"/>
    </location>
</feature>
<feature type="transmembrane region" description="Helical" evidence="6">
    <location>
        <begin position="294"/>
        <end position="316"/>
    </location>
</feature>
<evidence type="ECO:0000256" key="3">
    <source>
        <dbReference type="ARBA" id="ARBA00022692"/>
    </source>
</evidence>
<dbReference type="GO" id="GO:0005886">
    <property type="term" value="C:plasma membrane"/>
    <property type="evidence" value="ECO:0007669"/>
    <property type="project" value="UniProtKB-SubCell"/>
</dbReference>
<keyword evidence="4 6" id="KW-1133">Transmembrane helix</keyword>
<dbReference type="Pfam" id="PF07690">
    <property type="entry name" value="MFS_1"/>
    <property type="match status" value="1"/>
</dbReference>
<dbReference type="InterPro" id="IPR036259">
    <property type="entry name" value="MFS_trans_sf"/>
</dbReference>
<feature type="transmembrane region" description="Helical" evidence="6">
    <location>
        <begin position="73"/>
        <end position="90"/>
    </location>
</feature>
<keyword evidence="5 6" id="KW-0472">Membrane</keyword>
<evidence type="ECO:0000256" key="5">
    <source>
        <dbReference type="ARBA" id="ARBA00023136"/>
    </source>
</evidence>
<accession>A0A2X3W744</accession>
<name>A0A2X3W744_9STRE</name>
<dbReference type="Gene3D" id="1.20.1250.20">
    <property type="entry name" value="MFS general substrate transporter like domains"/>
    <property type="match status" value="2"/>
</dbReference>
<dbReference type="PANTHER" id="PTHR23523">
    <property type="match status" value="1"/>
</dbReference>
<dbReference type="InterPro" id="IPR052524">
    <property type="entry name" value="MFS_Cyanate_Porter"/>
</dbReference>
<feature type="transmembrane region" description="Helical" evidence="6">
    <location>
        <begin position="362"/>
        <end position="381"/>
    </location>
</feature>